<gene>
    <name evidence="1" type="ORF">QNI16_21570</name>
</gene>
<protein>
    <submittedName>
        <fullName evidence="1">Uncharacterized protein</fullName>
    </submittedName>
</protein>
<organism evidence="1 2">
    <name type="scientific">Xanthocytophaga flava</name>
    <dbReference type="NCBI Taxonomy" id="3048013"/>
    <lineage>
        <taxon>Bacteria</taxon>
        <taxon>Pseudomonadati</taxon>
        <taxon>Bacteroidota</taxon>
        <taxon>Cytophagia</taxon>
        <taxon>Cytophagales</taxon>
        <taxon>Rhodocytophagaceae</taxon>
        <taxon>Xanthocytophaga</taxon>
    </lineage>
</organism>
<name>A0AAE3QPJ0_9BACT</name>
<comment type="caution">
    <text evidence="1">The sequence shown here is derived from an EMBL/GenBank/DDBJ whole genome shotgun (WGS) entry which is preliminary data.</text>
</comment>
<dbReference type="Proteomes" id="UP001241110">
    <property type="component" value="Unassembled WGS sequence"/>
</dbReference>
<evidence type="ECO:0000313" key="2">
    <source>
        <dbReference type="Proteomes" id="UP001241110"/>
    </source>
</evidence>
<sequence length="63" mass="7195">MNKLTQKQQLFKEFCRKTLRTNPFGLEFSTNGLNLLSQRYGVTTTELTTIISQVRQEATGNAK</sequence>
<dbReference type="AlphaFoldDB" id="A0AAE3QPJ0"/>
<evidence type="ECO:0000313" key="1">
    <source>
        <dbReference type="EMBL" id="MDJ1483102.1"/>
    </source>
</evidence>
<dbReference type="EMBL" id="JASJOS010000010">
    <property type="protein sequence ID" value="MDJ1483102.1"/>
    <property type="molecule type" value="Genomic_DNA"/>
</dbReference>
<reference evidence="1" key="1">
    <citation type="submission" date="2023-05" db="EMBL/GenBank/DDBJ databases">
        <authorList>
            <person name="Zhang X."/>
        </authorList>
    </citation>
    <scope>NUCLEOTIDE SEQUENCE</scope>
    <source>
        <strain evidence="1">YF14B1</strain>
    </source>
</reference>
<proteinExistence type="predicted"/>
<dbReference type="RefSeq" id="WP_313982671.1">
    <property type="nucleotide sequence ID" value="NZ_JASJOS010000010.1"/>
</dbReference>
<accession>A0AAE3QPJ0</accession>